<proteinExistence type="predicted"/>
<dbReference type="InterPro" id="IPR011990">
    <property type="entry name" value="TPR-like_helical_dom_sf"/>
</dbReference>
<protein>
    <recommendedName>
        <fullName evidence="2">Tetratricopeptide repeat protein</fullName>
    </recommendedName>
</protein>
<sequence>MDNLNLIDAVDVPELLGKIESCLLQDVDQALMLSSALQQRCKHLSLEPELKVHVYLNHAKVLWSSGNLRPALRLINRTIQLSNQLPLNHFRAEIYLTRGKINYNLKRYSAAIDDFALAADVAVDLLSVDVAIEAYLYIGSIYIVFGRHDQSYEVLNFGYKMAHAINSAKLISKSAIFLSGYLLDQHRYQDALRIMYQSEPSLLEYGDMTWLIECGKTMAVCYQHLGREEDADLYFNCMLAIAKGLNVKWAGALVAINYARFLLLKTQSAQAIEMLDSAEENLADFDDVYLAQQSAEYRVSAYKQQKDYQNALHGLKKLETIKLRWIQLNASIREVNRYGRFNDLQKVITLVDKTRQEFERLLGLIISRSSIGRESVLLEKCKNLPAAETIFLMKIDAQLMYRRLVENKVDSVFRELCMDGDLWVRTITGEYLVYFADSPREHAALLTGTITDFPWSWHECENPKIEAHWLTPAEALLKLQARVA</sequence>
<dbReference type="SUPFAM" id="SSF48452">
    <property type="entry name" value="TPR-like"/>
    <property type="match status" value="2"/>
</dbReference>
<name>A0AAU7F6L1_9NEIS</name>
<dbReference type="KEGG" id="cmav:ABHF33_11280"/>
<evidence type="ECO:0000313" key="1">
    <source>
        <dbReference type="EMBL" id="XBL99649.1"/>
    </source>
</evidence>
<evidence type="ECO:0008006" key="2">
    <source>
        <dbReference type="Google" id="ProtNLM"/>
    </source>
</evidence>
<dbReference type="Gene3D" id="1.25.40.10">
    <property type="entry name" value="Tetratricopeptide repeat domain"/>
    <property type="match status" value="2"/>
</dbReference>
<accession>A0AAU7F6L1</accession>
<dbReference type="RefSeq" id="WP_348944062.1">
    <property type="nucleotide sequence ID" value="NZ_CP157355.1"/>
</dbReference>
<reference evidence="1" key="1">
    <citation type="submission" date="2024-05" db="EMBL/GenBank/DDBJ databases">
        <authorList>
            <person name="Yang L."/>
            <person name="Pan L."/>
        </authorList>
    </citation>
    <scope>NUCLEOTIDE SEQUENCE</scope>
    <source>
        <strain evidence="1">FCG-7</strain>
    </source>
</reference>
<organism evidence="1">
    <name type="scientific">Chitinibacter mangrovi</name>
    <dbReference type="NCBI Taxonomy" id="3153927"/>
    <lineage>
        <taxon>Bacteria</taxon>
        <taxon>Pseudomonadati</taxon>
        <taxon>Pseudomonadota</taxon>
        <taxon>Betaproteobacteria</taxon>
        <taxon>Neisseriales</taxon>
        <taxon>Chitinibacteraceae</taxon>
        <taxon>Chitinibacter</taxon>
    </lineage>
</organism>
<dbReference type="AlphaFoldDB" id="A0AAU7F6L1"/>
<dbReference type="EMBL" id="CP157355">
    <property type="protein sequence ID" value="XBL99649.1"/>
    <property type="molecule type" value="Genomic_DNA"/>
</dbReference>
<gene>
    <name evidence="1" type="ORF">ABHF33_11280</name>
</gene>